<dbReference type="Proteomes" id="UP000007110">
    <property type="component" value="Unassembled WGS sequence"/>
</dbReference>
<dbReference type="PANTHER" id="PTHR13174">
    <property type="entry name" value="D-GLUCURONYL C5-EPIMERASE"/>
    <property type="match status" value="1"/>
</dbReference>
<feature type="region of interest" description="Disordered" evidence="1">
    <location>
        <begin position="82"/>
        <end position="142"/>
    </location>
</feature>
<evidence type="ECO:0000313" key="3">
    <source>
        <dbReference type="Proteomes" id="UP000007110"/>
    </source>
</evidence>
<dbReference type="RefSeq" id="XP_030842374.1">
    <property type="nucleotide sequence ID" value="XM_030986514.1"/>
</dbReference>
<dbReference type="GeneID" id="575562"/>
<reference evidence="2" key="2">
    <citation type="submission" date="2021-01" db="UniProtKB">
        <authorList>
            <consortium name="EnsemblMetazoa"/>
        </authorList>
    </citation>
    <scope>IDENTIFICATION</scope>
</reference>
<dbReference type="InterPro" id="IPR039721">
    <property type="entry name" value="C5-epimerase"/>
</dbReference>
<dbReference type="RefSeq" id="XP_030842376.1">
    <property type="nucleotide sequence ID" value="XM_030986516.1"/>
</dbReference>
<dbReference type="EnsemblMetazoa" id="XM_030986515">
    <property type="protein sequence ID" value="XP_030842375"/>
    <property type="gene ID" value="LOC575562"/>
</dbReference>
<dbReference type="EnsemblMetazoa" id="XM_030986516">
    <property type="protein sequence ID" value="XP_030842376"/>
    <property type="gene ID" value="LOC575562"/>
</dbReference>
<reference evidence="3" key="1">
    <citation type="submission" date="2015-02" db="EMBL/GenBank/DDBJ databases">
        <title>Genome sequencing for Strongylocentrotus purpuratus.</title>
        <authorList>
            <person name="Murali S."/>
            <person name="Liu Y."/>
            <person name="Vee V."/>
            <person name="English A."/>
            <person name="Wang M."/>
            <person name="Skinner E."/>
            <person name="Han Y."/>
            <person name="Muzny D.M."/>
            <person name="Worley K.C."/>
            <person name="Gibbs R.A."/>
        </authorList>
    </citation>
    <scope>NUCLEOTIDE SEQUENCE</scope>
</reference>
<dbReference type="InParanoid" id="A0A7M7NVM7"/>
<evidence type="ECO:0000256" key="1">
    <source>
        <dbReference type="SAM" id="MobiDB-lite"/>
    </source>
</evidence>
<protein>
    <submittedName>
        <fullName evidence="2">Uncharacterized protein</fullName>
    </submittedName>
</protein>
<dbReference type="RefSeq" id="XP_030842373.1">
    <property type="nucleotide sequence ID" value="XM_030986513.1"/>
</dbReference>
<organism evidence="2 3">
    <name type="scientific">Strongylocentrotus purpuratus</name>
    <name type="common">Purple sea urchin</name>
    <dbReference type="NCBI Taxonomy" id="7668"/>
    <lineage>
        <taxon>Eukaryota</taxon>
        <taxon>Metazoa</taxon>
        <taxon>Echinodermata</taxon>
        <taxon>Eleutherozoa</taxon>
        <taxon>Echinozoa</taxon>
        <taxon>Echinoidea</taxon>
        <taxon>Euechinoidea</taxon>
        <taxon>Echinacea</taxon>
        <taxon>Camarodonta</taxon>
        <taxon>Echinidea</taxon>
        <taxon>Strongylocentrotidae</taxon>
        <taxon>Strongylocentrotus</taxon>
    </lineage>
</organism>
<dbReference type="KEGG" id="spu:575562"/>
<keyword evidence="3" id="KW-1185">Reference proteome</keyword>
<sequence length="250" mass="29445">MRLMSRRSCFRTLLLLLATSSFITFTFLLRCHGGSRPEDDVKAELLIAARGNVGDVGNTIIDINSLDSRPEDISSRRHIAEHRQDAQFQQQPQQKQQQPQQKQQQPQSQQKQQQQSLLPQQKQQPPQSLQQFQEQPPQEQRRQETYIKYNEPQLPLHQYKEIDCVVNSDYTVQARLENGEVYLPFSFIHKYFEVQGQVVQYNGAERFEWQHSNARIYVQDPYKVDGIFMSFHHYNVESRDRVKYFSGVEG</sequence>
<feature type="compositionally biased region" description="Low complexity" evidence="1">
    <location>
        <begin position="87"/>
        <end position="138"/>
    </location>
</feature>
<dbReference type="AlphaFoldDB" id="A0A7M7NVM7"/>
<name>A0A7M7NVM7_STRPU</name>
<dbReference type="PANTHER" id="PTHR13174:SF3">
    <property type="entry name" value="D-GLUCURONYL C5-EPIMERASE"/>
    <property type="match status" value="1"/>
</dbReference>
<proteinExistence type="predicted"/>
<evidence type="ECO:0000313" key="2">
    <source>
        <dbReference type="EnsemblMetazoa" id="XP_030842373"/>
    </source>
</evidence>
<dbReference type="RefSeq" id="XP_030842375.1">
    <property type="nucleotide sequence ID" value="XM_030986515.1"/>
</dbReference>
<accession>A0A7M7NVM7</accession>
<dbReference type="GO" id="GO:0015012">
    <property type="term" value="P:heparan sulfate proteoglycan biosynthetic process"/>
    <property type="evidence" value="ECO:0007669"/>
    <property type="project" value="InterPro"/>
</dbReference>
<dbReference type="OrthoDB" id="5914444at2759"/>
<dbReference type="EnsemblMetazoa" id="XM_030986513">
    <property type="protein sequence ID" value="XP_030842373"/>
    <property type="gene ID" value="LOC575562"/>
</dbReference>
<dbReference type="GO" id="GO:0047464">
    <property type="term" value="F:heparosan-N-sulfate-glucuronate 5-epimerase activity"/>
    <property type="evidence" value="ECO:0007669"/>
    <property type="project" value="InterPro"/>
</dbReference>
<dbReference type="EnsemblMetazoa" id="XM_030986514">
    <property type="protein sequence ID" value="XP_030842374"/>
    <property type="gene ID" value="LOC575562"/>
</dbReference>